<dbReference type="PROSITE" id="PS50071">
    <property type="entry name" value="HOMEOBOX_2"/>
    <property type="match status" value="1"/>
</dbReference>
<dbReference type="GO" id="GO:0005634">
    <property type="term" value="C:nucleus"/>
    <property type="evidence" value="ECO:0007669"/>
    <property type="project" value="UniProtKB-SubCell"/>
</dbReference>
<dbReference type="PANTHER" id="PTHR45921:SF6">
    <property type="entry name" value="C15"/>
    <property type="match status" value="1"/>
</dbReference>
<comment type="subcellular location">
    <subcellularLocation>
        <location evidence="1 6 7">Nucleus</location>
    </subcellularLocation>
</comment>
<dbReference type="InterPro" id="IPR020479">
    <property type="entry name" value="HD_metazoa"/>
</dbReference>
<evidence type="ECO:0000313" key="10">
    <source>
        <dbReference type="WBParaSite" id="PTRK_0000486100.1"/>
    </source>
</evidence>
<dbReference type="SMART" id="SM00389">
    <property type="entry name" value="HOX"/>
    <property type="match status" value="1"/>
</dbReference>
<dbReference type="Pfam" id="PF00046">
    <property type="entry name" value="Homeodomain"/>
    <property type="match status" value="1"/>
</dbReference>
<keyword evidence="3 6" id="KW-0238">DNA-binding</keyword>
<evidence type="ECO:0000256" key="7">
    <source>
        <dbReference type="RuleBase" id="RU000682"/>
    </source>
</evidence>
<keyword evidence="5 6" id="KW-0539">Nucleus</keyword>
<evidence type="ECO:0000256" key="4">
    <source>
        <dbReference type="ARBA" id="ARBA00023155"/>
    </source>
</evidence>
<evidence type="ECO:0000256" key="6">
    <source>
        <dbReference type="PROSITE-ProRule" id="PRU00108"/>
    </source>
</evidence>
<evidence type="ECO:0000256" key="3">
    <source>
        <dbReference type="ARBA" id="ARBA00023125"/>
    </source>
</evidence>
<keyword evidence="2" id="KW-0217">Developmental protein</keyword>
<dbReference type="InterPro" id="IPR042247">
    <property type="entry name" value="TLX1/2/3"/>
</dbReference>
<accession>A0A0N4ZBE9</accession>
<dbReference type="AlphaFoldDB" id="A0A0N4ZBE9"/>
<feature type="DNA-binding region" description="Homeobox" evidence="6">
    <location>
        <begin position="54"/>
        <end position="113"/>
    </location>
</feature>
<dbReference type="InterPro" id="IPR009057">
    <property type="entry name" value="Homeodomain-like_sf"/>
</dbReference>
<proteinExistence type="predicted"/>
<keyword evidence="4 6" id="KW-0371">Homeobox</keyword>
<name>A0A0N4ZBE9_PARTI</name>
<dbReference type="Proteomes" id="UP000038045">
    <property type="component" value="Unplaced"/>
</dbReference>
<dbReference type="STRING" id="131310.A0A0N4ZBE9"/>
<reference evidence="10" key="1">
    <citation type="submission" date="2017-02" db="UniProtKB">
        <authorList>
            <consortium name="WormBaseParasite"/>
        </authorList>
    </citation>
    <scope>IDENTIFICATION</scope>
</reference>
<evidence type="ECO:0000256" key="2">
    <source>
        <dbReference type="ARBA" id="ARBA00022473"/>
    </source>
</evidence>
<evidence type="ECO:0000259" key="8">
    <source>
        <dbReference type="PROSITE" id="PS50071"/>
    </source>
</evidence>
<organism evidence="9 10">
    <name type="scientific">Parastrongyloides trichosuri</name>
    <name type="common">Possum-specific nematode worm</name>
    <dbReference type="NCBI Taxonomy" id="131310"/>
    <lineage>
        <taxon>Eukaryota</taxon>
        <taxon>Metazoa</taxon>
        <taxon>Ecdysozoa</taxon>
        <taxon>Nematoda</taxon>
        <taxon>Chromadorea</taxon>
        <taxon>Rhabditida</taxon>
        <taxon>Tylenchina</taxon>
        <taxon>Panagrolaimomorpha</taxon>
        <taxon>Strongyloidoidea</taxon>
        <taxon>Strongyloididae</taxon>
        <taxon>Parastrongyloides</taxon>
    </lineage>
</organism>
<dbReference type="PRINTS" id="PR00024">
    <property type="entry name" value="HOMEOBOX"/>
</dbReference>
<dbReference type="WBParaSite" id="PTRK_0000486100.1">
    <property type="protein sequence ID" value="PTRK_0000486100.1"/>
    <property type="gene ID" value="PTRK_0000486100"/>
</dbReference>
<dbReference type="Gene3D" id="1.10.10.60">
    <property type="entry name" value="Homeodomain-like"/>
    <property type="match status" value="1"/>
</dbReference>
<evidence type="ECO:0000256" key="1">
    <source>
        <dbReference type="ARBA" id="ARBA00004123"/>
    </source>
</evidence>
<keyword evidence="9" id="KW-1185">Reference proteome</keyword>
<sequence length="135" mass="16056">MLPKLLKDGLNRNLSIIPDITKNTNIFQLKDMNNALKHDKRVGHPYRSRAPAIHKKPRTSFTKDQILSLEIKFNEQKYLASTERSILAEELNMSESQVKTWFQNRRTKWRRQEAEEREYENRNIKNLSQNASLFN</sequence>
<dbReference type="CDD" id="cd00086">
    <property type="entry name" value="homeodomain"/>
    <property type="match status" value="1"/>
</dbReference>
<dbReference type="InterPro" id="IPR017970">
    <property type="entry name" value="Homeobox_CS"/>
</dbReference>
<dbReference type="SUPFAM" id="SSF46689">
    <property type="entry name" value="Homeodomain-like"/>
    <property type="match status" value="1"/>
</dbReference>
<dbReference type="GO" id="GO:0048513">
    <property type="term" value="P:animal organ development"/>
    <property type="evidence" value="ECO:0007669"/>
    <property type="project" value="TreeGrafter"/>
</dbReference>
<dbReference type="PROSITE" id="PS00027">
    <property type="entry name" value="HOMEOBOX_1"/>
    <property type="match status" value="1"/>
</dbReference>
<dbReference type="GO" id="GO:0000981">
    <property type="term" value="F:DNA-binding transcription factor activity, RNA polymerase II-specific"/>
    <property type="evidence" value="ECO:0007669"/>
    <property type="project" value="InterPro"/>
</dbReference>
<dbReference type="FunFam" id="1.10.10.60:FF:000040">
    <property type="entry name" value="T-cell leukemia homeobox protein 3"/>
    <property type="match status" value="1"/>
</dbReference>
<feature type="domain" description="Homeobox" evidence="8">
    <location>
        <begin position="52"/>
        <end position="112"/>
    </location>
</feature>
<dbReference type="PANTHER" id="PTHR45921">
    <property type="entry name" value="IP01054P"/>
    <property type="match status" value="1"/>
</dbReference>
<evidence type="ECO:0000313" key="9">
    <source>
        <dbReference type="Proteomes" id="UP000038045"/>
    </source>
</evidence>
<protein>
    <submittedName>
        <fullName evidence="10">Homeobox domain-containing protein</fullName>
    </submittedName>
</protein>
<dbReference type="GO" id="GO:0000978">
    <property type="term" value="F:RNA polymerase II cis-regulatory region sequence-specific DNA binding"/>
    <property type="evidence" value="ECO:0007669"/>
    <property type="project" value="TreeGrafter"/>
</dbReference>
<evidence type="ECO:0000256" key="5">
    <source>
        <dbReference type="ARBA" id="ARBA00023242"/>
    </source>
</evidence>
<dbReference type="InterPro" id="IPR001356">
    <property type="entry name" value="HD"/>
</dbReference>